<reference evidence="1" key="1">
    <citation type="submission" date="2014-09" db="EMBL/GenBank/DDBJ databases">
        <authorList>
            <person name="Magalhaes I.L.F."/>
            <person name="Oliveira U."/>
            <person name="Santos F.R."/>
            <person name="Vidigal T.H.D.A."/>
            <person name="Brescovit A.D."/>
            <person name="Santos A.J."/>
        </authorList>
    </citation>
    <scope>NUCLEOTIDE SEQUENCE</scope>
    <source>
        <tissue evidence="1">Shoot tissue taken approximately 20 cm above the soil surface</tissue>
    </source>
</reference>
<organism evidence="1">
    <name type="scientific">Arundo donax</name>
    <name type="common">Giant reed</name>
    <name type="synonym">Donax arundinaceus</name>
    <dbReference type="NCBI Taxonomy" id="35708"/>
    <lineage>
        <taxon>Eukaryota</taxon>
        <taxon>Viridiplantae</taxon>
        <taxon>Streptophyta</taxon>
        <taxon>Embryophyta</taxon>
        <taxon>Tracheophyta</taxon>
        <taxon>Spermatophyta</taxon>
        <taxon>Magnoliopsida</taxon>
        <taxon>Liliopsida</taxon>
        <taxon>Poales</taxon>
        <taxon>Poaceae</taxon>
        <taxon>PACMAD clade</taxon>
        <taxon>Arundinoideae</taxon>
        <taxon>Arundineae</taxon>
        <taxon>Arundo</taxon>
    </lineage>
</organism>
<accession>A0A0A9DIW6</accession>
<reference evidence="1" key="2">
    <citation type="journal article" date="2015" name="Data Brief">
        <title>Shoot transcriptome of the giant reed, Arundo donax.</title>
        <authorList>
            <person name="Barrero R.A."/>
            <person name="Guerrero F.D."/>
            <person name="Moolhuijzen P."/>
            <person name="Goolsby J.A."/>
            <person name="Tidwell J."/>
            <person name="Bellgard S.E."/>
            <person name="Bellgard M.I."/>
        </authorList>
    </citation>
    <scope>NUCLEOTIDE SEQUENCE</scope>
    <source>
        <tissue evidence="1">Shoot tissue taken approximately 20 cm above the soil surface</tissue>
    </source>
</reference>
<evidence type="ECO:0000313" key="1">
    <source>
        <dbReference type="EMBL" id="JAD83722.1"/>
    </source>
</evidence>
<dbReference type="AlphaFoldDB" id="A0A0A9DIW6"/>
<proteinExistence type="predicted"/>
<name>A0A0A9DIW6_ARUDO</name>
<dbReference type="EMBL" id="GBRH01214173">
    <property type="protein sequence ID" value="JAD83722.1"/>
    <property type="molecule type" value="Transcribed_RNA"/>
</dbReference>
<sequence>MLVYLILEPPSTRPALGWKRQKASVSGRGSDWYENQG</sequence>
<protein>
    <submittedName>
        <fullName evidence="1">Uncharacterized protein</fullName>
    </submittedName>
</protein>